<keyword evidence="1" id="KW-0732">Signal</keyword>
<name>A0A160DYS7_9GAMM</name>
<dbReference type="EMBL" id="CP015249">
    <property type="protein sequence ID" value="ANB19631.1"/>
    <property type="molecule type" value="Genomic_DNA"/>
</dbReference>
<gene>
    <name evidence="2" type="ORF">I596_3643</name>
</gene>
<reference evidence="2 3" key="1">
    <citation type="submission" date="2016-04" db="EMBL/GenBank/DDBJ databases">
        <title>Complete genome sequence of Dokdonella koreensis DS-123T.</title>
        <authorList>
            <person name="Kim J.F."/>
            <person name="Lee H."/>
            <person name="Kwak M.-J."/>
        </authorList>
    </citation>
    <scope>NUCLEOTIDE SEQUENCE [LARGE SCALE GENOMIC DNA]</scope>
    <source>
        <strain evidence="2 3">DS-123</strain>
    </source>
</reference>
<keyword evidence="3" id="KW-1185">Reference proteome</keyword>
<evidence type="ECO:0000313" key="3">
    <source>
        <dbReference type="Proteomes" id="UP000076830"/>
    </source>
</evidence>
<protein>
    <submittedName>
        <fullName evidence="2">Peptidase families S8 and S53 domain-containing protein</fullName>
    </submittedName>
</protein>
<evidence type="ECO:0000256" key="1">
    <source>
        <dbReference type="SAM" id="SignalP"/>
    </source>
</evidence>
<dbReference type="STRING" id="1300342.I596_3643"/>
<evidence type="ECO:0000313" key="2">
    <source>
        <dbReference type="EMBL" id="ANB19631.1"/>
    </source>
</evidence>
<feature type="signal peptide" evidence="1">
    <location>
        <begin position="1"/>
        <end position="27"/>
    </location>
</feature>
<proteinExistence type="predicted"/>
<sequence>MNRSSFARLAALAVGQALLLPGGALQAAPPAAHVFVHAPAAVTGGGLQLALTVAAFAGDPNHCGTETEIEATTGDQVLLCYTLTNNGSTTLTHQSLEDSLDGTILAYEPITLTPGQSHRRVRTIVAVGDVQRTASWKGYSTLPRYDYVDTGASGFVDIAATGTRIGFDAAPDLVSYNSAFPLRFYGRTSSALCVSNDGVVLFDDPDCRSPQAGSKPDYGYAYNEPLPVQVGFGRVLVPTVIAPMWFDLDRAPGGVYAQTLGTTPNRRLIVQWNDLNTNIASETAARFQVVFQEGSDTIRFEYAATAFGNEADHGAFATIGLQGDPAGLYTQYSYRLPSLAPGKSILWNYTPEIGGTAAGNTVHVDAGVPAIAVAPGELSAVAGPGETVVKTLTIDNVGARDLAWNLGEAPGGTAAHFPRTQRYIRPPLTNGTEAATGSLATAFAGAARLPWLSGQRPLAPAGGLPFFGTSPIAGFLGFDGADPGGTFSIINPDVDTWYFGSQFIGNDFSKLYVIVYDSWTYPPGTYGTIDVTTGAFTQLGRISGGDSWTWSGLTQDPLTGTVYALNSNDGLFAKLYTIDFATGRATKVGDITGPGLNPPYSVHTLAISPGGLMYGIDLYGQMFVAIDKSTGQAHPIESLGLQLGGFQDLEFDPQTGVLYYSAAYVNSSGVMVGELRRMDPLSGLSTPIGGYPPTGGFPGTQVGTIALAKPTVGCAAPGDVPWLSLTPTSGAIAAGAPGQDVTVTFDGTGLSAGRYEASICVHSDDPRRPDVAVPVSFIVADALLYDQGIADTPLRAFNNTVVAPVVVTGMSSEGADDFVVTAAEGWRVSGFNFTAYSNNGTFPSHVNLRVHADDGNGRPGEEIVCLAPRVPAYVLGEPANQIGVWLASPCVLAPGTYWVVWSFADVDISTPVLGLWGQTTVQHNQPAVWRNPGGQLSAGCTAWSTFGQCPDQFNASARDFGFAVYGRVFDVCDDVLFADGFDGGPGACRAAPRD</sequence>
<accession>A0A160DYS7</accession>
<dbReference type="SUPFAM" id="SSF63825">
    <property type="entry name" value="YWTD domain"/>
    <property type="match status" value="1"/>
</dbReference>
<dbReference type="Proteomes" id="UP000076830">
    <property type="component" value="Chromosome"/>
</dbReference>
<organism evidence="2 3">
    <name type="scientific">Dokdonella koreensis DS-123</name>
    <dbReference type="NCBI Taxonomy" id="1300342"/>
    <lineage>
        <taxon>Bacteria</taxon>
        <taxon>Pseudomonadati</taxon>
        <taxon>Pseudomonadota</taxon>
        <taxon>Gammaproteobacteria</taxon>
        <taxon>Lysobacterales</taxon>
        <taxon>Rhodanobacteraceae</taxon>
        <taxon>Dokdonella</taxon>
    </lineage>
</organism>
<dbReference type="KEGG" id="dko:I596_3643"/>
<dbReference type="RefSeq" id="WP_067650720.1">
    <property type="nucleotide sequence ID" value="NZ_CP015249.1"/>
</dbReference>
<feature type="chain" id="PRO_5007813880" evidence="1">
    <location>
        <begin position="28"/>
        <end position="994"/>
    </location>
</feature>
<dbReference type="AlphaFoldDB" id="A0A160DYS7"/>